<organism evidence="2 3">
    <name type="scientific">Acinetobacter rudis</name>
    <dbReference type="NCBI Taxonomy" id="632955"/>
    <lineage>
        <taxon>Bacteria</taxon>
        <taxon>Pseudomonadati</taxon>
        <taxon>Pseudomonadota</taxon>
        <taxon>Gammaproteobacteria</taxon>
        <taxon>Moraxellales</taxon>
        <taxon>Moraxellaceae</taxon>
        <taxon>Acinetobacter</taxon>
    </lineage>
</organism>
<evidence type="ECO:0000313" key="2">
    <source>
        <dbReference type="EMBL" id="MDQ8936956.1"/>
    </source>
</evidence>
<evidence type="ECO:0000313" key="3">
    <source>
        <dbReference type="Proteomes" id="UP001243844"/>
    </source>
</evidence>
<dbReference type="EMBL" id="JAVIDL010000041">
    <property type="protein sequence ID" value="MDQ8936956.1"/>
    <property type="molecule type" value="Genomic_DNA"/>
</dbReference>
<keyword evidence="1" id="KW-0472">Membrane</keyword>
<dbReference type="AlphaFoldDB" id="A0AAW8JCY1"/>
<feature type="transmembrane region" description="Helical" evidence="1">
    <location>
        <begin position="276"/>
        <end position="302"/>
    </location>
</feature>
<accession>A0AAW8JCY1</accession>
<keyword evidence="1" id="KW-1133">Transmembrane helix</keyword>
<dbReference type="RefSeq" id="WP_005085727.1">
    <property type="nucleotide sequence ID" value="NZ_JAVIDL010000041.1"/>
</dbReference>
<reference evidence="2" key="1">
    <citation type="submission" date="2023-08" db="EMBL/GenBank/DDBJ databases">
        <title>Emergence of clinically-relevant ST2 carbapenem-resistant Acinetobacter baumannii strains in hospital sewages in Zhejiang, East of China.</title>
        <authorList>
            <person name="Kaichao C."/>
            <person name="Zhang R."/>
        </authorList>
    </citation>
    <scope>NUCLEOTIDE SEQUENCE</scope>
    <source>
        <strain evidence="2">M-RB-37</strain>
    </source>
</reference>
<comment type="caution">
    <text evidence="2">The sequence shown here is derived from an EMBL/GenBank/DDBJ whole genome shotgun (WGS) entry which is preliminary data.</text>
</comment>
<gene>
    <name evidence="2" type="ORF">RFH47_14630</name>
</gene>
<evidence type="ECO:0000256" key="1">
    <source>
        <dbReference type="SAM" id="Phobius"/>
    </source>
</evidence>
<protein>
    <submittedName>
        <fullName evidence="2">Oxidoreductase</fullName>
    </submittedName>
</protein>
<proteinExistence type="predicted"/>
<keyword evidence="1" id="KW-0812">Transmembrane</keyword>
<dbReference type="Proteomes" id="UP001243844">
    <property type="component" value="Unassembled WGS sequence"/>
</dbReference>
<name>A0AAW8JCY1_9GAMM</name>
<sequence length="484" mass="54984">MIWLIFFVVTILGYSSFIFIRKIKLHRSRCEHIRASLHLPTENQKNDYSGFFPAGLAIGEYLWQVYSIDPSVIKAVDFSSQEELNSALDVSNYLMLNMLEKDETSLSGFRNRLIGYIGEQKVSDLLDRQTHEIVWASTSNQEVWDLKIDGDLVNVKTILDIDSIKMTALAHPDVTYLVPEDTYQNIGIDNIQPLEGLSHADISQQFDSTIEQANGNAALDSFDLHLPIASGIAAFNERQRLLKAGGDKNSINKNVLIDFSSKTVGSLTMAKVGASIGLGLGSLVFMPVIGGVIGAGVGALIGSKVGGGFGKKIKELELQKEKLRLEQMLDKFGLQYLPYIKKLKHQASIPLQKQEQAFQLIEQRYSQYLTSQKWKHYFFPDLNFIFYDELKKIAKNNLDKSSTKFQNIENTLMAIENEKNSKALAILVLNSIYLRDFLHIDLVQIKKIYDQKRKIYIERYKLYPDQFPLTQDIINYNKLYKQGT</sequence>